<dbReference type="KEGG" id="ocm:CBP12_10725"/>
<proteinExistence type="predicted"/>
<keyword evidence="8" id="KW-0732">Signal</keyword>
<organism evidence="9 10">
    <name type="scientific">Oceanisphaera avium</name>
    <dbReference type="NCBI Taxonomy" id="1903694"/>
    <lineage>
        <taxon>Bacteria</taxon>
        <taxon>Pseudomonadati</taxon>
        <taxon>Pseudomonadota</taxon>
        <taxon>Gammaproteobacteria</taxon>
        <taxon>Aeromonadales</taxon>
        <taxon>Aeromonadaceae</taxon>
        <taxon>Oceanisphaera</taxon>
    </lineage>
</organism>
<dbReference type="GO" id="GO:0042597">
    <property type="term" value="C:periplasmic space"/>
    <property type="evidence" value="ECO:0007669"/>
    <property type="project" value="InterPro"/>
</dbReference>
<feature type="binding site" description="covalent" evidence="7">
    <location>
        <position position="146"/>
    </location>
    <ligand>
        <name>heme c</name>
        <dbReference type="ChEBI" id="CHEBI:61717"/>
    </ligand>
</feature>
<reference evidence="10" key="1">
    <citation type="submission" date="2017-05" db="EMBL/GenBank/DDBJ databases">
        <authorList>
            <person name="Sung H."/>
        </authorList>
    </citation>
    <scope>NUCLEOTIDE SEQUENCE [LARGE SCALE GENOMIC DNA]</scope>
    <source>
        <strain evidence="10">AMac2203</strain>
    </source>
</reference>
<dbReference type="RefSeq" id="WP_086964422.1">
    <property type="nucleotide sequence ID" value="NZ_CP021376.1"/>
</dbReference>
<feature type="signal peptide" evidence="8">
    <location>
        <begin position="1"/>
        <end position="20"/>
    </location>
</feature>
<comment type="PTM">
    <text evidence="7">Binds 1 heme group per subunit.</text>
</comment>
<evidence type="ECO:0000256" key="4">
    <source>
        <dbReference type="ARBA" id="ARBA00022982"/>
    </source>
</evidence>
<dbReference type="AlphaFoldDB" id="A0A1Y0CZZ4"/>
<name>A0A1Y0CZZ4_9GAMM</name>
<dbReference type="InterPro" id="IPR012127">
    <property type="entry name" value="Cyt_c_prime"/>
</dbReference>
<dbReference type="OrthoDB" id="5520910at2"/>
<evidence type="ECO:0000313" key="10">
    <source>
        <dbReference type="Proteomes" id="UP000243793"/>
    </source>
</evidence>
<dbReference type="EMBL" id="CP021376">
    <property type="protein sequence ID" value="ART80554.1"/>
    <property type="molecule type" value="Genomic_DNA"/>
</dbReference>
<feature type="binding site" description="covalent" evidence="7">
    <location>
        <position position="143"/>
    </location>
    <ligand>
        <name>heme c</name>
        <dbReference type="ChEBI" id="CHEBI:61717"/>
    </ligand>
</feature>
<dbReference type="InterPro" id="IPR002321">
    <property type="entry name" value="Cyt_c_II"/>
</dbReference>
<evidence type="ECO:0000256" key="8">
    <source>
        <dbReference type="SAM" id="SignalP"/>
    </source>
</evidence>
<evidence type="ECO:0000313" key="9">
    <source>
        <dbReference type="EMBL" id="ART80554.1"/>
    </source>
</evidence>
<evidence type="ECO:0000256" key="3">
    <source>
        <dbReference type="ARBA" id="ARBA00022723"/>
    </source>
</evidence>
<dbReference type="GO" id="GO:0005506">
    <property type="term" value="F:iron ion binding"/>
    <property type="evidence" value="ECO:0007669"/>
    <property type="project" value="InterPro"/>
</dbReference>
<keyword evidence="10" id="KW-1185">Reference proteome</keyword>
<dbReference type="GO" id="GO:0009055">
    <property type="term" value="F:electron transfer activity"/>
    <property type="evidence" value="ECO:0007669"/>
    <property type="project" value="InterPro"/>
</dbReference>
<keyword evidence="3 6" id="KW-0479">Metal-binding</keyword>
<keyword evidence="2 7" id="KW-0349">Heme</keyword>
<evidence type="ECO:0000256" key="7">
    <source>
        <dbReference type="PIRSR" id="PIRSR000027-2"/>
    </source>
</evidence>
<dbReference type="PROSITE" id="PS51009">
    <property type="entry name" value="CYTCII"/>
    <property type="match status" value="1"/>
</dbReference>
<evidence type="ECO:0000256" key="2">
    <source>
        <dbReference type="ARBA" id="ARBA00022617"/>
    </source>
</evidence>
<dbReference type="Proteomes" id="UP000243793">
    <property type="component" value="Chromosome"/>
</dbReference>
<sequence>MLKKVALLVVGGVFASSALAQSELFKPDDLVKYRQSIYQVMSAQAKVMGSMAKGETEFDAEVVHERAQNLGNVAKLLGETYVPATEGVKDSNMLPAAWKDMDGFQDKGKAFGGALQELIAVSGEPDFDAKAARPAIGKLLKSCKACHDDYRAD</sequence>
<dbReference type="GO" id="GO:0022900">
    <property type="term" value="P:electron transport chain"/>
    <property type="evidence" value="ECO:0007669"/>
    <property type="project" value="InterPro"/>
</dbReference>
<evidence type="ECO:0000256" key="1">
    <source>
        <dbReference type="ARBA" id="ARBA00022448"/>
    </source>
</evidence>
<keyword evidence="1" id="KW-0813">Transport</keyword>
<accession>A0A1Y0CZZ4</accession>
<dbReference type="PIRSF" id="PIRSF000027">
    <property type="entry name" value="Cytc_c_prime"/>
    <property type="match status" value="1"/>
</dbReference>
<keyword evidence="4" id="KW-0249">Electron transport</keyword>
<dbReference type="Pfam" id="PF01322">
    <property type="entry name" value="Cytochrom_C_2"/>
    <property type="match status" value="1"/>
</dbReference>
<protein>
    <submittedName>
        <fullName evidence="9">Cytochrome c prime</fullName>
    </submittedName>
</protein>
<feature type="chain" id="PRO_5012756133" evidence="8">
    <location>
        <begin position="21"/>
        <end position="153"/>
    </location>
</feature>
<dbReference type="SUPFAM" id="SSF47175">
    <property type="entry name" value="Cytochromes"/>
    <property type="match status" value="1"/>
</dbReference>
<evidence type="ECO:0000256" key="6">
    <source>
        <dbReference type="PIRSR" id="PIRSR000027-1"/>
    </source>
</evidence>
<dbReference type="InterPro" id="IPR010980">
    <property type="entry name" value="Cyt_c/b562"/>
</dbReference>
<keyword evidence="5 6" id="KW-0408">Iron</keyword>
<evidence type="ECO:0000256" key="5">
    <source>
        <dbReference type="ARBA" id="ARBA00023004"/>
    </source>
</evidence>
<dbReference type="Gene3D" id="1.20.120.10">
    <property type="entry name" value="Cytochrome c/b562"/>
    <property type="match status" value="1"/>
</dbReference>
<dbReference type="GO" id="GO:0020037">
    <property type="term" value="F:heme binding"/>
    <property type="evidence" value="ECO:0007669"/>
    <property type="project" value="InterPro"/>
</dbReference>
<gene>
    <name evidence="9" type="ORF">CBP12_10725</name>
</gene>
<feature type="binding site" description="axial binding residue" evidence="6">
    <location>
        <position position="147"/>
    </location>
    <ligand>
        <name>heme c</name>
        <dbReference type="ChEBI" id="CHEBI:61717"/>
    </ligand>
    <ligandPart>
        <name>Fe</name>
        <dbReference type="ChEBI" id="CHEBI:18248"/>
    </ligandPart>
</feature>